<sequence length="323" mass="34400">MKIAVVGLGVMGRLHARVLLGEPAVESVVGVETDPARAAEISAELGVAVRETLDEVLPEVDAVSVTLPDDLHVAAATLALTAGKYVLVEKPLATSAVDCEAILAAQPLPGRLMVGHLLRFDERLRELKRRIDAGELGRLRYLRIHRVNTRTTADRIAARASVTAFLGVHDLDLLHWLTGQDITSAAAAGRRVFGSYSDVTVATLDLADGTLALLENHWLLHPSSARSCLAGVQVFGDDGSALVDLSTDELELITEAERRSVRIDSRNWTHDPQVSGGSLRRELASFVNAVATQTPVEVSGEDGLRAVRAVELVEAAATAPEGA</sequence>
<dbReference type="InterPro" id="IPR000683">
    <property type="entry name" value="Gfo/Idh/MocA-like_OxRdtase_N"/>
</dbReference>
<dbReference type="PANTHER" id="PTHR43377">
    <property type="entry name" value="BILIVERDIN REDUCTASE A"/>
    <property type="match status" value="1"/>
</dbReference>
<dbReference type="GO" id="GO:0016491">
    <property type="term" value="F:oxidoreductase activity"/>
    <property type="evidence" value="ECO:0007669"/>
    <property type="project" value="UniProtKB-KW"/>
</dbReference>
<dbReference type="Gene3D" id="3.40.50.720">
    <property type="entry name" value="NAD(P)-binding Rossmann-like Domain"/>
    <property type="match status" value="1"/>
</dbReference>
<dbReference type="Gene3D" id="3.30.360.10">
    <property type="entry name" value="Dihydrodipicolinate Reductase, domain 2"/>
    <property type="match status" value="1"/>
</dbReference>
<dbReference type="GO" id="GO:0000166">
    <property type="term" value="F:nucleotide binding"/>
    <property type="evidence" value="ECO:0007669"/>
    <property type="project" value="InterPro"/>
</dbReference>
<dbReference type="EC" id="1.1.1.374" evidence="3"/>
<feature type="domain" description="Gfo/Idh/MocA-like oxidoreductase N-terminal" evidence="1">
    <location>
        <begin position="1"/>
        <end position="106"/>
    </location>
</feature>
<dbReference type="Proteomes" id="UP000569914">
    <property type="component" value="Unassembled WGS sequence"/>
</dbReference>
<evidence type="ECO:0000259" key="2">
    <source>
        <dbReference type="Pfam" id="PF22725"/>
    </source>
</evidence>
<dbReference type="InterPro" id="IPR055170">
    <property type="entry name" value="GFO_IDH_MocA-like_dom"/>
</dbReference>
<dbReference type="SUPFAM" id="SSF55347">
    <property type="entry name" value="Glyceraldehyde-3-phosphate dehydrogenase-like, C-terminal domain"/>
    <property type="match status" value="1"/>
</dbReference>
<evidence type="ECO:0000313" key="4">
    <source>
        <dbReference type="Proteomes" id="UP000569914"/>
    </source>
</evidence>
<dbReference type="InterPro" id="IPR036291">
    <property type="entry name" value="NAD(P)-bd_dom_sf"/>
</dbReference>
<evidence type="ECO:0000313" key="3">
    <source>
        <dbReference type="EMBL" id="NYE72897.1"/>
    </source>
</evidence>
<dbReference type="Pfam" id="PF01408">
    <property type="entry name" value="GFO_IDH_MocA"/>
    <property type="match status" value="1"/>
</dbReference>
<organism evidence="3 4">
    <name type="scientific">Microlunatus parietis</name>
    <dbReference type="NCBI Taxonomy" id="682979"/>
    <lineage>
        <taxon>Bacteria</taxon>
        <taxon>Bacillati</taxon>
        <taxon>Actinomycetota</taxon>
        <taxon>Actinomycetes</taxon>
        <taxon>Propionibacteriales</taxon>
        <taxon>Propionibacteriaceae</taxon>
        <taxon>Microlunatus</taxon>
    </lineage>
</organism>
<dbReference type="RefSeq" id="WP_179754013.1">
    <property type="nucleotide sequence ID" value="NZ_JACCBU010000001.1"/>
</dbReference>
<gene>
    <name evidence="3" type="ORF">BKA15_004226</name>
</gene>
<feature type="domain" description="GFO/IDH/MocA-like oxidoreductase" evidence="2">
    <location>
        <begin position="125"/>
        <end position="241"/>
    </location>
</feature>
<proteinExistence type="predicted"/>
<comment type="caution">
    <text evidence="3">The sequence shown here is derived from an EMBL/GenBank/DDBJ whole genome shotgun (WGS) entry which is preliminary data.</text>
</comment>
<protein>
    <submittedName>
        <fullName evidence="3">UDP-N-acetylglucosamine 3-dehydrogenase</fullName>
        <ecNumber evidence="3">1.1.1.374</ecNumber>
    </submittedName>
</protein>
<evidence type="ECO:0000259" key="1">
    <source>
        <dbReference type="Pfam" id="PF01408"/>
    </source>
</evidence>
<keyword evidence="3" id="KW-0560">Oxidoreductase</keyword>
<dbReference type="Pfam" id="PF22725">
    <property type="entry name" value="GFO_IDH_MocA_C3"/>
    <property type="match status" value="1"/>
</dbReference>
<accession>A0A7Y9I9X3</accession>
<keyword evidence="4" id="KW-1185">Reference proteome</keyword>
<name>A0A7Y9I9X3_9ACTN</name>
<dbReference type="SUPFAM" id="SSF51735">
    <property type="entry name" value="NAD(P)-binding Rossmann-fold domains"/>
    <property type="match status" value="1"/>
</dbReference>
<dbReference type="AlphaFoldDB" id="A0A7Y9I9X3"/>
<dbReference type="PANTHER" id="PTHR43377:SF1">
    <property type="entry name" value="BILIVERDIN REDUCTASE A"/>
    <property type="match status" value="1"/>
</dbReference>
<dbReference type="InterPro" id="IPR051450">
    <property type="entry name" value="Gfo/Idh/MocA_Oxidoreductases"/>
</dbReference>
<dbReference type="EMBL" id="JACCBU010000001">
    <property type="protein sequence ID" value="NYE72897.1"/>
    <property type="molecule type" value="Genomic_DNA"/>
</dbReference>
<reference evidence="3 4" key="1">
    <citation type="submission" date="2020-07" db="EMBL/GenBank/DDBJ databases">
        <title>Sequencing the genomes of 1000 actinobacteria strains.</title>
        <authorList>
            <person name="Klenk H.-P."/>
        </authorList>
    </citation>
    <scope>NUCLEOTIDE SEQUENCE [LARGE SCALE GENOMIC DNA]</scope>
    <source>
        <strain evidence="3 4">DSM 22083</strain>
    </source>
</reference>